<feature type="transmembrane region" description="Helical" evidence="2">
    <location>
        <begin position="31"/>
        <end position="52"/>
    </location>
</feature>
<keyword evidence="2" id="KW-1133">Transmembrane helix</keyword>
<dbReference type="PANTHER" id="PTHR48145:SF5">
    <property type="entry name" value="NUCLEAR ENVELOPE-ASSOCIATED PROTEIN 2"/>
    <property type="match status" value="1"/>
</dbReference>
<dbReference type="EMBL" id="LVLJ01002992">
    <property type="protein sequence ID" value="OAE22940.1"/>
    <property type="molecule type" value="Genomic_DNA"/>
</dbReference>
<evidence type="ECO:0000256" key="1">
    <source>
        <dbReference type="SAM" id="Coils"/>
    </source>
</evidence>
<keyword evidence="1" id="KW-0175">Coiled coil</keyword>
<comment type="caution">
    <text evidence="3">The sequence shown here is derived from an EMBL/GenBank/DDBJ whole genome shotgun (WGS) entry which is preliminary data.</text>
</comment>
<keyword evidence="2" id="KW-0812">Transmembrane</keyword>
<feature type="coiled-coil region" evidence="1">
    <location>
        <begin position="285"/>
        <end position="372"/>
    </location>
</feature>
<gene>
    <name evidence="3" type="ORF">AXG93_2997s1040</name>
</gene>
<reference evidence="3" key="1">
    <citation type="submission" date="2016-03" db="EMBL/GenBank/DDBJ databases">
        <title>Mechanisms controlling the formation of the plant cell surface in tip-growing cells are functionally conserved among land plants.</title>
        <authorList>
            <person name="Honkanen S."/>
            <person name="Jones V.A."/>
            <person name="Morieri G."/>
            <person name="Champion C."/>
            <person name="Hetherington A.J."/>
            <person name="Kelly S."/>
            <person name="Saint-Marcoux D."/>
            <person name="Proust H."/>
            <person name="Prescott H."/>
            <person name="Dolan L."/>
        </authorList>
    </citation>
    <scope>NUCLEOTIDE SEQUENCE [LARGE SCALE GENOMIC DNA]</scope>
    <source>
        <tissue evidence="3">Whole gametophyte</tissue>
    </source>
</reference>
<feature type="coiled-coil region" evidence="1">
    <location>
        <begin position="120"/>
        <end position="257"/>
    </location>
</feature>
<evidence type="ECO:0000313" key="3">
    <source>
        <dbReference type="EMBL" id="OAE22940.1"/>
    </source>
</evidence>
<proteinExistence type="predicted"/>
<dbReference type="InterPro" id="IPR049932">
    <property type="entry name" value="NEAP1-4"/>
</dbReference>
<dbReference type="Proteomes" id="UP000077202">
    <property type="component" value="Unassembled WGS sequence"/>
</dbReference>
<keyword evidence="4" id="KW-1185">Reference proteome</keyword>
<dbReference type="PANTHER" id="PTHR48145">
    <property type="entry name" value="NUCLEAR ENVELOPE-ASSOCIATED PROTEIN 1"/>
    <property type="match status" value="1"/>
</dbReference>
<evidence type="ECO:0000313" key="4">
    <source>
        <dbReference type="Proteomes" id="UP000077202"/>
    </source>
</evidence>
<keyword evidence="2" id="KW-0472">Membrane</keyword>
<organism evidence="3 4">
    <name type="scientific">Marchantia polymorpha subsp. ruderalis</name>
    <dbReference type="NCBI Taxonomy" id="1480154"/>
    <lineage>
        <taxon>Eukaryota</taxon>
        <taxon>Viridiplantae</taxon>
        <taxon>Streptophyta</taxon>
        <taxon>Embryophyta</taxon>
        <taxon>Marchantiophyta</taxon>
        <taxon>Marchantiopsida</taxon>
        <taxon>Marchantiidae</taxon>
        <taxon>Marchantiales</taxon>
        <taxon>Marchantiaceae</taxon>
        <taxon>Marchantia</taxon>
    </lineage>
</organism>
<dbReference type="AlphaFoldDB" id="A0A176VPV4"/>
<name>A0A176VPV4_MARPO</name>
<protein>
    <submittedName>
        <fullName evidence="3">Uncharacterized protein</fullName>
    </submittedName>
</protein>
<evidence type="ECO:0000256" key="2">
    <source>
        <dbReference type="SAM" id="Phobius"/>
    </source>
</evidence>
<accession>A0A176VPV4</accession>
<sequence length="411" mass="46433">MCALMSAMPGLSVTARPDGRRYLTDRAGGGGGGGGVVVVAGALSTSVVWIWVRELTPSARGLGSELIADRDMSVQERDSHEESGSLFKEVYEKKQNLRRIASEVGVMAAELQKVRSRAVAREAALQEEAAKRQVAEAQARELARQLEQMHKSQEDTSSQAQSSATLVEKYAIEIAELRDRLSVSEEVAEAMTGSAHSAQLQVEALLKEIEEKNLELQEQRNLIVILEEQLRELQDELRRKESSQKQLRFEVQDLESQIEMSLGRSYVSKECEFRKLLNEVSSRNIEHLERYLLAKDDEIARLKQDVKVAGTELRLKTLELDAQLERQQRADQELRKKVVKLELSLQEARSQAKKLKKMSERKDKEIQNLRAQVWLREAANDSSKGAQFWNNFRLPTVLSMSALALVCLVRH</sequence>